<dbReference type="AlphaFoldDB" id="A0AAV4VFJ4"/>
<name>A0AAV4VFJ4_CAEEX</name>
<evidence type="ECO:0000313" key="1">
    <source>
        <dbReference type="EMBL" id="GIY68419.1"/>
    </source>
</evidence>
<proteinExistence type="predicted"/>
<reference evidence="1 2" key="1">
    <citation type="submission" date="2021-06" db="EMBL/GenBank/DDBJ databases">
        <title>Caerostris extrusa draft genome.</title>
        <authorList>
            <person name="Kono N."/>
            <person name="Arakawa K."/>
        </authorList>
    </citation>
    <scope>NUCLEOTIDE SEQUENCE [LARGE SCALE GENOMIC DNA]</scope>
</reference>
<sequence>MNKTCRNLHRMARNYSCFYLTRLTDTPFSKETKNFQKANINSDVIEYNGGAFSPLSCAILVHLAIKAELQMRVNLSIASPQVIATARTSGTLYAVRPHREGIG</sequence>
<accession>A0AAV4VFJ4</accession>
<dbReference type="Proteomes" id="UP001054945">
    <property type="component" value="Unassembled WGS sequence"/>
</dbReference>
<dbReference type="EMBL" id="BPLR01014375">
    <property type="protein sequence ID" value="GIY68419.1"/>
    <property type="molecule type" value="Genomic_DNA"/>
</dbReference>
<protein>
    <submittedName>
        <fullName evidence="1">Uncharacterized protein</fullName>
    </submittedName>
</protein>
<evidence type="ECO:0000313" key="2">
    <source>
        <dbReference type="Proteomes" id="UP001054945"/>
    </source>
</evidence>
<keyword evidence="2" id="KW-1185">Reference proteome</keyword>
<gene>
    <name evidence="1" type="ORF">CEXT_781981</name>
</gene>
<organism evidence="1 2">
    <name type="scientific">Caerostris extrusa</name>
    <name type="common">Bark spider</name>
    <name type="synonym">Caerostris bankana</name>
    <dbReference type="NCBI Taxonomy" id="172846"/>
    <lineage>
        <taxon>Eukaryota</taxon>
        <taxon>Metazoa</taxon>
        <taxon>Ecdysozoa</taxon>
        <taxon>Arthropoda</taxon>
        <taxon>Chelicerata</taxon>
        <taxon>Arachnida</taxon>
        <taxon>Araneae</taxon>
        <taxon>Araneomorphae</taxon>
        <taxon>Entelegynae</taxon>
        <taxon>Araneoidea</taxon>
        <taxon>Araneidae</taxon>
        <taxon>Caerostris</taxon>
    </lineage>
</organism>
<comment type="caution">
    <text evidence="1">The sequence shown here is derived from an EMBL/GenBank/DDBJ whole genome shotgun (WGS) entry which is preliminary data.</text>
</comment>